<reference evidence="1" key="1">
    <citation type="submission" date="2012-04" db="EMBL/GenBank/DDBJ databases">
        <title>The Genome Sequence of Loa loa.</title>
        <authorList>
            <consortium name="The Broad Institute Genome Sequencing Platform"/>
            <consortium name="Broad Institute Genome Sequencing Center for Infectious Disease"/>
            <person name="Nutman T.B."/>
            <person name="Fink D.L."/>
            <person name="Russ C."/>
            <person name="Young S."/>
            <person name="Zeng Q."/>
            <person name="Gargeya S."/>
            <person name="Alvarado L."/>
            <person name="Berlin A."/>
            <person name="Chapman S.B."/>
            <person name="Chen Z."/>
            <person name="Freedman E."/>
            <person name="Gellesch M."/>
            <person name="Goldberg J."/>
            <person name="Griggs A."/>
            <person name="Gujja S."/>
            <person name="Heilman E.R."/>
            <person name="Heiman D."/>
            <person name="Howarth C."/>
            <person name="Mehta T."/>
            <person name="Neiman D."/>
            <person name="Pearson M."/>
            <person name="Roberts A."/>
            <person name="Saif S."/>
            <person name="Shea T."/>
            <person name="Shenoy N."/>
            <person name="Sisk P."/>
            <person name="Stolte C."/>
            <person name="Sykes S."/>
            <person name="White J."/>
            <person name="Yandava C."/>
            <person name="Haas B."/>
            <person name="Henn M.R."/>
            <person name="Nusbaum C."/>
            <person name="Birren B."/>
        </authorList>
    </citation>
    <scope>NUCLEOTIDE SEQUENCE [LARGE SCALE GENOMIC DNA]</scope>
</reference>
<gene>
    <name evidence="1" type="ORF">LOAG_09841</name>
</gene>
<dbReference type="CTD" id="9947281"/>
<dbReference type="KEGG" id="loa:LOAG_09841"/>
<proteinExistence type="predicted"/>
<dbReference type="EMBL" id="JH712291">
    <property type="protein sequence ID" value="EFO18655.1"/>
    <property type="molecule type" value="Genomic_DNA"/>
</dbReference>
<dbReference type="RefSeq" id="XP_003145414.1">
    <property type="nucleotide sequence ID" value="XM_003145366.1"/>
</dbReference>
<dbReference type="GeneID" id="9947281"/>
<name>A0A1S0TQW7_LOALO</name>
<organism evidence="1">
    <name type="scientific">Loa loa</name>
    <name type="common">Eye worm</name>
    <name type="synonym">Filaria loa</name>
    <dbReference type="NCBI Taxonomy" id="7209"/>
    <lineage>
        <taxon>Eukaryota</taxon>
        <taxon>Metazoa</taxon>
        <taxon>Ecdysozoa</taxon>
        <taxon>Nematoda</taxon>
        <taxon>Chromadorea</taxon>
        <taxon>Rhabditida</taxon>
        <taxon>Spirurina</taxon>
        <taxon>Spiruromorpha</taxon>
        <taxon>Filarioidea</taxon>
        <taxon>Onchocercidae</taxon>
        <taxon>Loa</taxon>
    </lineage>
</organism>
<dbReference type="AlphaFoldDB" id="A0A1S0TQW7"/>
<sequence length="140" mass="15376">MDPEFSDIMHHAEFKDYEGIPDEAINAKNSLRQGDSYYCKYMSSKIEYQKRNFQNDTLVRTGTAARCIFGIATGITGASGDSDDDGCDAVLAGDLCLYTELYKTLVHNTLCAPSFSSATLPSLYILSEKFPTTISTLSSI</sequence>
<dbReference type="InParanoid" id="A0A1S0TQW7"/>
<accession>A0A1S0TQW7</accession>
<protein>
    <submittedName>
        <fullName evidence="1">Uncharacterized protein</fullName>
    </submittedName>
</protein>
<evidence type="ECO:0000313" key="1">
    <source>
        <dbReference type="EMBL" id="EFO18655.1"/>
    </source>
</evidence>